<dbReference type="GO" id="GO:0005506">
    <property type="term" value="F:iron ion binding"/>
    <property type="evidence" value="ECO:0007669"/>
    <property type="project" value="UniProtKB-UniRule"/>
</dbReference>
<proteinExistence type="inferred from homology"/>
<gene>
    <name evidence="8" type="primary">tsaD</name>
    <name evidence="10" type="ORF">A3G33_03885</name>
</gene>
<evidence type="ECO:0000256" key="2">
    <source>
        <dbReference type="ARBA" id="ARBA00022679"/>
    </source>
</evidence>
<feature type="binding site" evidence="8">
    <location>
        <begin position="133"/>
        <end position="137"/>
    </location>
    <ligand>
        <name>substrate</name>
    </ligand>
</feature>
<dbReference type="CDD" id="cd24133">
    <property type="entry name" value="ASKHA_NBD_TsaD_bac"/>
    <property type="match status" value="1"/>
</dbReference>
<protein>
    <recommendedName>
        <fullName evidence="8">tRNA N6-adenosine threonylcarbamoyltransferase</fullName>
        <ecNumber evidence="8">2.3.1.234</ecNumber>
    </recommendedName>
    <alternativeName>
        <fullName evidence="8">N6-L-threonylcarbamoyladenine synthase</fullName>
        <shortName evidence="8">t(6)A synthase</shortName>
    </alternativeName>
    <alternativeName>
        <fullName evidence="8">t(6)A37 threonylcarbamoyladenosine biosynthesis protein TsaD</fullName>
    </alternativeName>
    <alternativeName>
        <fullName evidence="8">tRNA threonylcarbamoyladenosine biosynthesis protein TsaD</fullName>
    </alternativeName>
</protein>
<feature type="binding site" evidence="8">
    <location>
        <position position="300"/>
    </location>
    <ligand>
        <name>Fe cation</name>
        <dbReference type="ChEBI" id="CHEBI:24875"/>
    </ligand>
</feature>
<comment type="caution">
    <text evidence="10">The sequence shown here is derived from an EMBL/GenBank/DDBJ whole genome shotgun (WGS) entry which is preliminary data.</text>
</comment>
<dbReference type="Gene3D" id="3.30.420.40">
    <property type="match status" value="2"/>
</dbReference>
<dbReference type="HAMAP" id="MF_01445">
    <property type="entry name" value="TsaD"/>
    <property type="match status" value="1"/>
</dbReference>
<keyword evidence="4 8" id="KW-0479">Metal-binding</keyword>
<sequence>MLTLGIETSCDETACAVIENANIIRASVVSSSLTLHQPFGGVVPEIASRHALEAIDLVYGETLKKAKAKPEDVDLISVTVGPGLIGSLFVGVSFAKALSFALDIPFVGVNHIEAHLEVNFLGKRRPGKYIGVVVSGGHTSILKMSGENYHLLGETIDDAIGEAYDKVSKILGLGYPGGPLIDKLAREGNPKTFSFTKPKQEGDYNFSFSGIKTAALHLYQREKNRFHSEQYLKDFCASFQEAVVRWVVGKACLACEKEGIKTVVIGGGVSANSRLRELFTEECKKRRYQLFLPERAWTTDNAVMIALLGYRKYRKGIRSDFKTVADPSLAIAL</sequence>
<dbReference type="FunFam" id="3.30.420.40:FF:000040">
    <property type="entry name" value="tRNA N6-adenosine threonylcarbamoyltransferase"/>
    <property type="match status" value="1"/>
</dbReference>
<feature type="binding site" evidence="8">
    <location>
        <position position="165"/>
    </location>
    <ligand>
        <name>substrate</name>
    </ligand>
</feature>
<evidence type="ECO:0000256" key="1">
    <source>
        <dbReference type="ARBA" id="ARBA00022490"/>
    </source>
</evidence>
<evidence type="ECO:0000313" key="10">
    <source>
        <dbReference type="EMBL" id="OGW95919.1"/>
    </source>
</evidence>
<evidence type="ECO:0000256" key="4">
    <source>
        <dbReference type="ARBA" id="ARBA00022723"/>
    </source>
</evidence>
<keyword evidence="2 8" id="KW-0808">Transferase</keyword>
<dbReference type="AlphaFoldDB" id="A0A1G1KTM6"/>
<dbReference type="InterPro" id="IPR000905">
    <property type="entry name" value="Gcp-like_dom"/>
</dbReference>
<dbReference type="PROSITE" id="PS01016">
    <property type="entry name" value="GLYCOPROTEASE"/>
    <property type="match status" value="1"/>
</dbReference>
<keyword evidence="1 8" id="KW-0963">Cytoplasm</keyword>
<feature type="binding site" evidence="8">
    <location>
        <position position="111"/>
    </location>
    <ligand>
        <name>Fe cation</name>
        <dbReference type="ChEBI" id="CHEBI:24875"/>
    </ligand>
</feature>
<dbReference type="SUPFAM" id="SSF53067">
    <property type="entry name" value="Actin-like ATPase domain"/>
    <property type="match status" value="1"/>
</dbReference>
<dbReference type="NCBIfam" id="TIGR00329">
    <property type="entry name" value="gcp_kae1"/>
    <property type="match status" value="1"/>
</dbReference>
<keyword evidence="5 8" id="KW-0408">Iron</keyword>
<reference evidence="10 11" key="1">
    <citation type="journal article" date="2016" name="Nat. Commun.">
        <title>Thousands of microbial genomes shed light on interconnected biogeochemical processes in an aquifer system.</title>
        <authorList>
            <person name="Anantharaman K."/>
            <person name="Brown C.T."/>
            <person name="Hug L.A."/>
            <person name="Sharon I."/>
            <person name="Castelle C.J."/>
            <person name="Probst A.J."/>
            <person name="Thomas B.C."/>
            <person name="Singh A."/>
            <person name="Wilkins M.J."/>
            <person name="Karaoz U."/>
            <person name="Brodie E.L."/>
            <person name="Williams K.H."/>
            <person name="Hubbard S.S."/>
            <person name="Banfield J.F."/>
        </authorList>
    </citation>
    <scope>NUCLEOTIDE SEQUENCE [LARGE SCALE GENOMIC DNA]</scope>
</reference>
<dbReference type="NCBIfam" id="TIGR03723">
    <property type="entry name" value="T6A_TsaD_YgjD"/>
    <property type="match status" value="1"/>
</dbReference>
<keyword evidence="3 8" id="KW-0819">tRNA processing</keyword>
<name>A0A1G1KTM6_9BACT</name>
<comment type="similarity">
    <text evidence="8">Belongs to the KAE1 / TsaD family.</text>
</comment>
<dbReference type="EC" id="2.3.1.234" evidence="8"/>
<dbReference type="Pfam" id="PF00814">
    <property type="entry name" value="TsaD"/>
    <property type="match status" value="1"/>
</dbReference>
<dbReference type="InterPro" id="IPR043129">
    <property type="entry name" value="ATPase_NBD"/>
</dbReference>
<dbReference type="InterPro" id="IPR017861">
    <property type="entry name" value="KAE1/TsaD"/>
</dbReference>
<evidence type="ECO:0000259" key="9">
    <source>
        <dbReference type="Pfam" id="PF00814"/>
    </source>
</evidence>
<feature type="binding site" evidence="8">
    <location>
        <position position="182"/>
    </location>
    <ligand>
        <name>substrate</name>
    </ligand>
</feature>
<comment type="subcellular location">
    <subcellularLocation>
        <location evidence="8">Cytoplasm</location>
    </subcellularLocation>
</comment>
<evidence type="ECO:0000256" key="3">
    <source>
        <dbReference type="ARBA" id="ARBA00022694"/>
    </source>
</evidence>
<dbReference type="InterPro" id="IPR017860">
    <property type="entry name" value="Peptidase_M22_CS"/>
</dbReference>
<dbReference type="InterPro" id="IPR022450">
    <property type="entry name" value="TsaD"/>
</dbReference>
<evidence type="ECO:0000256" key="6">
    <source>
        <dbReference type="ARBA" id="ARBA00023315"/>
    </source>
</evidence>
<dbReference type="FunFam" id="3.30.420.40:FF:000012">
    <property type="entry name" value="tRNA N6-adenosine threonylcarbamoyltransferase"/>
    <property type="match status" value="1"/>
</dbReference>
<dbReference type="PANTHER" id="PTHR11735:SF6">
    <property type="entry name" value="TRNA N6-ADENOSINE THREONYLCARBAMOYLTRANSFERASE, MITOCHONDRIAL"/>
    <property type="match status" value="1"/>
</dbReference>
<comment type="catalytic activity">
    <reaction evidence="7 8">
        <text>L-threonylcarbamoyladenylate + adenosine(37) in tRNA = N(6)-L-threonylcarbamoyladenosine(37) in tRNA + AMP + H(+)</text>
        <dbReference type="Rhea" id="RHEA:37059"/>
        <dbReference type="Rhea" id="RHEA-COMP:10162"/>
        <dbReference type="Rhea" id="RHEA-COMP:10163"/>
        <dbReference type="ChEBI" id="CHEBI:15378"/>
        <dbReference type="ChEBI" id="CHEBI:73682"/>
        <dbReference type="ChEBI" id="CHEBI:74411"/>
        <dbReference type="ChEBI" id="CHEBI:74418"/>
        <dbReference type="ChEBI" id="CHEBI:456215"/>
        <dbReference type="EC" id="2.3.1.234"/>
    </reaction>
</comment>
<dbReference type="EMBL" id="MHFR01000056">
    <property type="protein sequence ID" value="OGW95919.1"/>
    <property type="molecule type" value="Genomic_DNA"/>
</dbReference>
<dbReference type="GO" id="GO:0002949">
    <property type="term" value="P:tRNA threonylcarbamoyladenosine modification"/>
    <property type="evidence" value="ECO:0007669"/>
    <property type="project" value="UniProtKB-UniRule"/>
</dbReference>
<evidence type="ECO:0000256" key="5">
    <source>
        <dbReference type="ARBA" id="ARBA00023004"/>
    </source>
</evidence>
<feature type="binding site" evidence="8">
    <location>
        <position position="272"/>
    </location>
    <ligand>
        <name>substrate</name>
    </ligand>
</feature>
<dbReference type="GO" id="GO:0061711">
    <property type="term" value="F:tRNA N(6)-L-threonylcarbamoyladenine synthase activity"/>
    <property type="evidence" value="ECO:0007669"/>
    <property type="project" value="UniProtKB-EC"/>
</dbReference>
<evidence type="ECO:0000256" key="8">
    <source>
        <dbReference type="HAMAP-Rule" id="MF_01445"/>
    </source>
</evidence>
<dbReference type="PANTHER" id="PTHR11735">
    <property type="entry name" value="TRNA N6-ADENOSINE THREONYLCARBAMOYLTRANSFERASE"/>
    <property type="match status" value="1"/>
</dbReference>
<keyword evidence="6 8" id="KW-0012">Acyltransferase</keyword>
<organism evidence="10 11">
    <name type="scientific">Candidatus Danuiimicrobium aquiferis</name>
    <dbReference type="NCBI Taxonomy" id="1801832"/>
    <lineage>
        <taxon>Bacteria</taxon>
        <taxon>Pseudomonadati</taxon>
        <taxon>Candidatus Omnitrophota</taxon>
        <taxon>Candidatus Danuiimicrobium</taxon>
    </lineage>
</organism>
<dbReference type="PRINTS" id="PR00789">
    <property type="entry name" value="OSIALOPTASE"/>
</dbReference>
<feature type="binding site" evidence="8">
    <location>
        <position position="115"/>
    </location>
    <ligand>
        <name>Fe cation</name>
        <dbReference type="ChEBI" id="CHEBI:24875"/>
    </ligand>
</feature>
<evidence type="ECO:0000313" key="11">
    <source>
        <dbReference type="Proteomes" id="UP000178187"/>
    </source>
</evidence>
<comment type="cofactor">
    <cofactor evidence="8">
        <name>Fe(2+)</name>
        <dbReference type="ChEBI" id="CHEBI:29033"/>
    </cofactor>
    <text evidence="8">Binds 1 Fe(2+) ion per subunit.</text>
</comment>
<dbReference type="Proteomes" id="UP000178187">
    <property type="component" value="Unassembled WGS sequence"/>
</dbReference>
<dbReference type="GO" id="GO:0005737">
    <property type="term" value="C:cytoplasm"/>
    <property type="evidence" value="ECO:0007669"/>
    <property type="project" value="UniProtKB-SubCell"/>
</dbReference>
<comment type="function">
    <text evidence="8">Required for the formation of a threonylcarbamoyl group on adenosine at position 37 (t(6)A37) in tRNAs that read codons beginning with adenine. Is involved in the transfer of the threonylcarbamoyl moiety of threonylcarbamoyl-AMP (TC-AMP) to the N6 group of A37, together with TsaE and TsaB. TsaD likely plays a direct catalytic role in this reaction.</text>
</comment>
<feature type="domain" description="Gcp-like" evidence="9">
    <location>
        <begin position="24"/>
        <end position="306"/>
    </location>
</feature>
<feature type="binding site" evidence="8">
    <location>
        <position position="178"/>
    </location>
    <ligand>
        <name>substrate</name>
    </ligand>
</feature>
<accession>A0A1G1KTM6</accession>
<evidence type="ECO:0000256" key="7">
    <source>
        <dbReference type="ARBA" id="ARBA00048117"/>
    </source>
</evidence>